<dbReference type="EMBL" id="FTNK01000008">
    <property type="protein sequence ID" value="SIR17940.1"/>
    <property type="molecule type" value="Genomic_DNA"/>
</dbReference>
<dbReference type="RefSeq" id="WP_156510081.1">
    <property type="nucleotide sequence ID" value="NZ_FTNK01000008.1"/>
</dbReference>
<comment type="caution">
    <text evidence="1">The sequence shown here is derived from an EMBL/GenBank/DDBJ whole genome shotgun (WGS) entry which is preliminary data.</text>
</comment>
<gene>
    <name evidence="1" type="ORF">SAMN05421578_10864</name>
</gene>
<accession>A0ABY1K2S8</accession>
<evidence type="ECO:0000313" key="1">
    <source>
        <dbReference type="EMBL" id="SIR17940.1"/>
    </source>
</evidence>
<sequence>MEGTPIDLGVFHDDINYINGLIGLDILKNGNMIIDLHRMEMYPAHLNRK</sequence>
<evidence type="ECO:0000313" key="2">
    <source>
        <dbReference type="Proteomes" id="UP000186666"/>
    </source>
</evidence>
<reference evidence="1 2" key="1">
    <citation type="submission" date="2017-01" db="EMBL/GenBank/DDBJ databases">
        <authorList>
            <person name="Varghese N."/>
            <person name="Submissions S."/>
        </authorList>
    </citation>
    <scope>NUCLEOTIDE SEQUENCE [LARGE SCALE GENOMIC DNA]</scope>
    <source>
        <strain evidence="1 2">ATCC 23464</strain>
    </source>
</reference>
<dbReference type="Proteomes" id="UP000186666">
    <property type="component" value="Unassembled WGS sequence"/>
</dbReference>
<proteinExistence type="predicted"/>
<organism evidence="1 2">
    <name type="scientific">Paenibacillus macquariensis</name>
    <dbReference type="NCBI Taxonomy" id="948756"/>
    <lineage>
        <taxon>Bacteria</taxon>
        <taxon>Bacillati</taxon>
        <taxon>Bacillota</taxon>
        <taxon>Bacilli</taxon>
        <taxon>Bacillales</taxon>
        <taxon>Paenibacillaceae</taxon>
        <taxon>Paenibacillus</taxon>
    </lineage>
</organism>
<name>A0ABY1K2S8_9BACL</name>
<protein>
    <submittedName>
        <fullName evidence="1">Uncharacterized protein</fullName>
    </submittedName>
</protein>
<keyword evidence="2" id="KW-1185">Reference proteome</keyword>